<proteinExistence type="predicted"/>
<dbReference type="GO" id="GO:0008270">
    <property type="term" value="F:zinc ion binding"/>
    <property type="evidence" value="ECO:0007669"/>
    <property type="project" value="UniProtKB-UniRule"/>
</dbReference>
<feature type="binding site" evidence="1">
    <location>
        <position position="75"/>
    </location>
    <ligand>
        <name>Zn(2+)</name>
        <dbReference type="ChEBI" id="CHEBI:29105"/>
        <note>catalytic</note>
    </ligand>
</feature>
<dbReference type="Gene3D" id="3.40.390.10">
    <property type="entry name" value="Collagenase (Catalytic Domain)"/>
    <property type="match status" value="1"/>
</dbReference>
<keyword evidence="1 2" id="KW-0482">Metalloprotease</keyword>
<dbReference type="CDD" id="cd04280">
    <property type="entry name" value="ZnMc_astacin_like"/>
    <property type="match status" value="1"/>
</dbReference>
<dbReference type="InterPro" id="IPR024079">
    <property type="entry name" value="MetalloPept_cat_dom_sf"/>
</dbReference>
<evidence type="ECO:0000256" key="2">
    <source>
        <dbReference type="RuleBase" id="RU361183"/>
    </source>
</evidence>
<keyword evidence="1 2" id="KW-0645">Protease</keyword>
<dbReference type="InterPro" id="IPR001506">
    <property type="entry name" value="Peptidase_M12A"/>
</dbReference>
<reference evidence="4" key="2">
    <citation type="submission" date="2025-09" db="UniProtKB">
        <authorList>
            <consortium name="Ensembl"/>
        </authorList>
    </citation>
    <scope>IDENTIFICATION</scope>
</reference>
<name>A0A8C5EHH9_GOUWI</name>
<dbReference type="PROSITE" id="PS51257">
    <property type="entry name" value="PROKAR_LIPOPROTEIN"/>
    <property type="match status" value="1"/>
</dbReference>
<organism evidence="4 5">
    <name type="scientific">Gouania willdenowi</name>
    <name type="common">Blunt-snouted clingfish</name>
    <name type="synonym">Lepadogaster willdenowi</name>
    <dbReference type="NCBI Taxonomy" id="441366"/>
    <lineage>
        <taxon>Eukaryota</taxon>
        <taxon>Metazoa</taxon>
        <taxon>Chordata</taxon>
        <taxon>Craniata</taxon>
        <taxon>Vertebrata</taxon>
        <taxon>Euteleostomi</taxon>
        <taxon>Actinopterygii</taxon>
        <taxon>Neopterygii</taxon>
        <taxon>Teleostei</taxon>
        <taxon>Neoteleostei</taxon>
        <taxon>Acanthomorphata</taxon>
        <taxon>Ovalentaria</taxon>
        <taxon>Blenniimorphae</taxon>
        <taxon>Blenniiformes</taxon>
        <taxon>Gobiesocoidei</taxon>
        <taxon>Gobiesocidae</taxon>
        <taxon>Gobiesocinae</taxon>
        <taxon>Gouania</taxon>
    </lineage>
</organism>
<feature type="binding site" evidence="1">
    <location>
        <position position="85"/>
    </location>
    <ligand>
        <name>Zn(2+)</name>
        <dbReference type="ChEBI" id="CHEBI:29105"/>
        <note>catalytic</note>
    </ligand>
</feature>
<dbReference type="Ensembl" id="ENSGWIT00000023843.1">
    <property type="protein sequence ID" value="ENSGWIP00000021743.1"/>
    <property type="gene ID" value="ENSGWIG00000011697.1"/>
</dbReference>
<protein>
    <recommendedName>
        <fullName evidence="2">Metalloendopeptidase</fullName>
        <ecNumber evidence="2">3.4.24.-</ecNumber>
    </recommendedName>
</protein>
<dbReference type="EC" id="3.4.24.-" evidence="2"/>
<evidence type="ECO:0000259" key="3">
    <source>
        <dbReference type="PROSITE" id="PS51864"/>
    </source>
</evidence>
<evidence type="ECO:0000313" key="4">
    <source>
        <dbReference type="Ensembl" id="ENSGWIP00000021743.1"/>
    </source>
</evidence>
<dbReference type="GO" id="GO:0004222">
    <property type="term" value="F:metalloendopeptidase activity"/>
    <property type="evidence" value="ECO:0007669"/>
    <property type="project" value="UniProtKB-UniRule"/>
</dbReference>
<dbReference type="InterPro" id="IPR034035">
    <property type="entry name" value="Astacin-like_dom"/>
</dbReference>
<dbReference type="AlphaFoldDB" id="A0A8C5EHH9"/>
<feature type="binding site" evidence="1">
    <location>
        <position position="79"/>
    </location>
    <ligand>
        <name>Zn(2+)</name>
        <dbReference type="ChEBI" id="CHEBI:29105"/>
        <note>catalytic</note>
    </ligand>
</feature>
<evidence type="ECO:0000313" key="5">
    <source>
        <dbReference type="Proteomes" id="UP000694680"/>
    </source>
</evidence>
<dbReference type="SUPFAM" id="SSF55486">
    <property type="entry name" value="Metalloproteases ('zincins'), catalytic domain"/>
    <property type="match status" value="1"/>
</dbReference>
<dbReference type="Proteomes" id="UP000694680">
    <property type="component" value="Unassembled WGS sequence"/>
</dbReference>
<dbReference type="PRINTS" id="PR00480">
    <property type="entry name" value="ASTACIN"/>
</dbReference>
<gene>
    <name evidence="4" type="primary">LOC114458278</name>
</gene>
<reference evidence="4" key="1">
    <citation type="submission" date="2025-08" db="UniProtKB">
        <authorList>
            <consortium name="Ensembl"/>
        </authorList>
    </citation>
    <scope>IDENTIFICATION</scope>
</reference>
<dbReference type="PANTHER" id="PTHR10127:SF870">
    <property type="entry name" value="METALLOENDOPEPTIDASE"/>
    <property type="match status" value="1"/>
</dbReference>
<dbReference type="SMART" id="SM00235">
    <property type="entry name" value="ZnMc"/>
    <property type="match status" value="1"/>
</dbReference>
<dbReference type="PROSITE" id="PS51864">
    <property type="entry name" value="ASTACIN"/>
    <property type="match status" value="1"/>
</dbReference>
<dbReference type="GO" id="GO:0006508">
    <property type="term" value="P:proteolysis"/>
    <property type="evidence" value="ECO:0007669"/>
    <property type="project" value="UniProtKB-KW"/>
</dbReference>
<accession>A0A8C5EHH9</accession>
<dbReference type="PANTHER" id="PTHR10127">
    <property type="entry name" value="DISCOIDIN, CUB, EGF, LAMININ , AND ZINC METALLOPROTEASE DOMAIN CONTAINING"/>
    <property type="match status" value="1"/>
</dbReference>
<keyword evidence="1 2" id="KW-0479">Metal-binding</keyword>
<keyword evidence="1 2" id="KW-0862">Zinc</keyword>
<feature type="domain" description="Peptidase M12A" evidence="3">
    <location>
        <begin position="1"/>
        <end position="174"/>
    </location>
</feature>
<dbReference type="InterPro" id="IPR006026">
    <property type="entry name" value="Peptidase_Metallo"/>
</dbReference>
<sequence length="182" mass="20512">MFYVINKDLANREADVLAAMNMISSMSCIRFKKRTNELNYVTFTSGEGCASFVGCRGGSQPVFFSPTCSVGNICHELIHALGFHHEHTRMDRDQFIDVHWDNIQPGKERNFEKKAGDTQNLAYDLESIMHYGKFFFASGSRPTVEALHGGDQMGQREHLSSLDAQRLNMLYRCGRSTLGGPH</sequence>
<comment type="caution">
    <text evidence="1">Lacks conserved residue(s) required for the propagation of feature annotation.</text>
</comment>
<keyword evidence="5" id="KW-1185">Reference proteome</keyword>
<comment type="cofactor">
    <cofactor evidence="1 2">
        <name>Zn(2+)</name>
        <dbReference type="ChEBI" id="CHEBI:29105"/>
    </cofactor>
    <text evidence="1 2">Binds 1 zinc ion per subunit.</text>
</comment>
<dbReference type="Pfam" id="PF01400">
    <property type="entry name" value="Astacin"/>
    <property type="match status" value="1"/>
</dbReference>
<evidence type="ECO:0000256" key="1">
    <source>
        <dbReference type="PROSITE-ProRule" id="PRU01211"/>
    </source>
</evidence>
<feature type="active site" evidence="1">
    <location>
        <position position="76"/>
    </location>
</feature>
<keyword evidence="1 2" id="KW-0378">Hydrolase</keyword>